<evidence type="ECO:0000259" key="2">
    <source>
        <dbReference type="Pfam" id="PF03078"/>
    </source>
</evidence>
<dbReference type="Proteomes" id="UP000467841">
    <property type="component" value="Unassembled WGS sequence"/>
</dbReference>
<organism evidence="3 4">
    <name type="scientific">Microthlaspi erraticum</name>
    <dbReference type="NCBI Taxonomy" id="1685480"/>
    <lineage>
        <taxon>Eukaryota</taxon>
        <taxon>Viridiplantae</taxon>
        <taxon>Streptophyta</taxon>
        <taxon>Embryophyta</taxon>
        <taxon>Tracheophyta</taxon>
        <taxon>Spermatophyta</taxon>
        <taxon>Magnoliopsida</taxon>
        <taxon>eudicotyledons</taxon>
        <taxon>Gunneridae</taxon>
        <taxon>Pentapetalae</taxon>
        <taxon>rosids</taxon>
        <taxon>malvids</taxon>
        <taxon>Brassicales</taxon>
        <taxon>Brassicaceae</taxon>
        <taxon>Coluteocarpeae</taxon>
        <taxon>Microthlaspi</taxon>
    </lineage>
</organism>
<proteinExistence type="predicted"/>
<dbReference type="AlphaFoldDB" id="A0A6D2J0F4"/>
<name>A0A6D2J0F4_9BRAS</name>
<protein>
    <recommendedName>
        <fullName evidence="2">Arabidopsis retrotransposon Orf1 C-terminal domain-containing protein</fullName>
    </recommendedName>
</protein>
<feature type="domain" description="Arabidopsis retrotransposon Orf1 C-terminal" evidence="2">
    <location>
        <begin position="80"/>
        <end position="136"/>
    </location>
</feature>
<dbReference type="EMBL" id="CACVBM020001131">
    <property type="protein sequence ID" value="CAA7033400.1"/>
    <property type="molecule type" value="Genomic_DNA"/>
</dbReference>
<keyword evidence="4" id="KW-1185">Reference proteome</keyword>
<reference evidence="3" key="1">
    <citation type="submission" date="2020-01" db="EMBL/GenBank/DDBJ databases">
        <authorList>
            <person name="Mishra B."/>
        </authorList>
    </citation>
    <scope>NUCLEOTIDE SEQUENCE [LARGE SCALE GENOMIC DNA]</scope>
</reference>
<dbReference type="InterPro" id="IPR004312">
    <property type="entry name" value="ATHILA_Orf1_C"/>
</dbReference>
<evidence type="ECO:0000313" key="3">
    <source>
        <dbReference type="EMBL" id="CAA7033400.1"/>
    </source>
</evidence>
<gene>
    <name evidence="3" type="ORF">MERR_LOCUS20635</name>
</gene>
<feature type="region of interest" description="Disordered" evidence="1">
    <location>
        <begin position="1"/>
        <end position="23"/>
    </location>
</feature>
<comment type="caution">
    <text evidence="3">The sequence shown here is derived from an EMBL/GenBank/DDBJ whole genome shotgun (WGS) entry which is preliminary data.</text>
</comment>
<evidence type="ECO:0000313" key="4">
    <source>
        <dbReference type="Proteomes" id="UP000467841"/>
    </source>
</evidence>
<evidence type="ECO:0000256" key="1">
    <source>
        <dbReference type="SAM" id="MobiDB-lite"/>
    </source>
</evidence>
<sequence>MAKTKFTKKPVQSEGCGSEWRCGSVKGRKREGRRRWTIVEEKGRPKGVGPKWPETAGQDMDDSMIPDLMGSKSASGTGDEFLASLKLKKHPQGAAAELKRDGIGYITFTLLGQEYLLSMKELETIYNLEEDRDFQQQEWLHQEPGDTLCPQGDRQYPFARHDCSNVTTQELELLDEGIIQKLKLWMMEPR</sequence>
<dbReference type="Pfam" id="PF03078">
    <property type="entry name" value="ATHILA"/>
    <property type="match status" value="1"/>
</dbReference>
<accession>A0A6D2J0F4</accession>